<name>A0AAN5I0L9_9BILA</name>
<evidence type="ECO:0000259" key="2">
    <source>
        <dbReference type="Pfam" id="PF10373"/>
    </source>
</evidence>
<reference evidence="4" key="1">
    <citation type="submission" date="2022-10" db="EMBL/GenBank/DDBJ databases">
        <title>Genome assembly of Pristionchus species.</title>
        <authorList>
            <person name="Yoshida K."/>
            <person name="Sommer R.J."/>
        </authorList>
    </citation>
    <scope>NUCLEOTIDE SEQUENCE [LARGE SCALE GENOMIC DNA]</scope>
    <source>
        <strain evidence="4">RS5460</strain>
    </source>
</reference>
<gene>
    <name evidence="3" type="ORF">PMAYCL1PPCAC_17727</name>
</gene>
<dbReference type="PANTHER" id="PTHR15696:SF0">
    <property type="entry name" value="TELOMERASE-BINDING PROTEIN EST1A"/>
    <property type="match status" value="1"/>
</dbReference>
<evidence type="ECO:0000256" key="1">
    <source>
        <dbReference type="ARBA" id="ARBA00023161"/>
    </source>
</evidence>
<dbReference type="InterPro" id="IPR018834">
    <property type="entry name" value="DNA/RNA-bd_Est1-type"/>
</dbReference>
<evidence type="ECO:0000313" key="3">
    <source>
        <dbReference type="EMBL" id="GMR47532.1"/>
    </source>
</evidence>
<organism evidence="3 4">
    <name type="scientific">Pristionchus mayeri</name>
    <dbReference type="NCBI Taxonomy" id="1317129"/>
    <lineage>
        <taxon>Eukaryota</taxon>
        <taxon>Metazoa</taxon>
        <taxon>Ecdysozoa</taxon>
        <taxon>Nematoda</taxon>
        <taxon>Chromadorea</taxon>
        <taxon>Rhabditida</taxon>
        <taxon>Rhabditina</taxon>
        <taxon>Diplogasteromorpha</taxon>
        <taxon>Diplogasteroidea</taxon>
        <taxon>Neodiplogasteridae</taxon>
        <taxon>Pristionchus</taxon>
    </lineage>
</organism>
<proteinExistence type="predicted"/>
<dbReference type="GO" id="GO:0005697">
    <property type="term" value="C:telomerase holoenzyme complex"/>
    <property type="evidence" value="ECO:0007669"/>
    <property type="project" value="TreeGrafter"/>
</dbReference>
<accession>A0AAN5I0L9</accession>
<dbReference type="InterPro" id="IPR011990">
    <property type="entry name" value="TPR-like_helical_dom_sf"/>
</dbReference>
<dbReference type="AlphaFoldDB" id="A0AAN5I0L9"/>
<protein>
    <recommendedName>
        <fullName evidence="2">DNA/RNA-binding domain-containing protein</fullName>
    </recommendedName>
</protein>
<dbReference type="PANTHER" id="PTHR15696">
    <property type="entry name" value="SMG-7 SUPPRESSOR WITH MORPHOLOGICAL EFFECT ON GENITALIA PROTEIN 7"/>
    <property type="match status" value="1"/>
</dbReference>
<dbReference type="GO" id="GO:0070034">
    <property type="term" value="F:telomerase RNA binding"/>
    <property type="evidence" value="ECO:0007669"/>
    <property type="project" value="TreeGrafter"/>
</dbReference>
<feature type="domain" description="DNA/RNA-binding" evidence="2">
    <location>
        <begin position="158"/>
        <end position="220"/>
    </location>
</feature>
<dbReference type="GO" id="GO:0000184">
    <property type="term" value="P:nuclear-transcribed mRNA catabolic process, nonsense-mediated decay"/>
    <property type="evidence" value="ECO:0007669"/>
    <property type="project" value="UniProtKB-KW"/>
</dbReference>
<dbReference type="GO" id="GO:0042162">
    <property type="term" value="F:telomeric DNA binding"/>
    <property type="evidence" value="ECO:0007669"/>
    <property type="project" value="TreeGrafter"/>
</dbReference>
<dbReference type="EMBL" id="BTRK01000004">
    <property type="protein sequence ID" value="GMR47532.1"/>
    <property type="molecule type" value="Genomic_DNA"/>
</dbReference>
<dbReference type="InterPro" id="IPR045153">
    <property type="entry name" value="Est1/Ebs1-like"/>
</dbReference>
<keyword evidence="4" id="KW-1185">Reference proteome</keyword>
<feature type="non-terminal residue" evidence="3">
    <location>
        <position position="1"/>
    </location>
</feature>
<dbReference type="SUPFAM" id="SSF48452">
    <property type="entry name" value="TPR-like"/>
    <property type="match status" value="1"/>
</dbReference>
<sequence length="357" mass="39569">KMGADEKRSRKIGQLRSIIGMNEEGKDELDYAFKVVELATELLVEDLDSSLSLDHHSQLWSALKWSIDRAKGSTKDKISLTNTASSVASAFSCLMNLLYLLDSEYELPCSNAPSPFMSTPSHSLKKGEASDESKTTILSYLSVRVGDLFRYKKDIAASAQWYRYAITVDPSNGEGWNQIGILSAQLGSPLDAVYSYYRATFTSNPSTIASSNILTILDAQLDGDPEEMEDDSFVLHSLALIHYLRPLPPPLLSRLSPLLSSPRRLLPFIAALSSLDHHSSTSSSLLNLFHEGFEKLKEEILHSETPLDSSCLATLTLYSRVLSSQSIDSLLEGRSREDSDLFQMDHFICYPHSSSSQ</sequence>
<dbReference type="Proteomes" id="UP001328107">
    <property type="component" value="Unassembled WGS sequence"/>
</dbReference>
<dbReference type="Pfam" id="PF10373">
    <property type="entry name" value="EST1_DNA_bind"/>
    <property type="match status" value="1"/>
</dbReference>
<keyword evidence="1" id="KW-0866">Nonsense-mediated mRNA decay</keyword>
<evidence type="ECO:0000313" key="4">
    <source>
        <dbReference type="Proteomes" id="UP001328107"/>
    </source>
</evidence>
<dbReference type="Gene3D" id="1.25.40.10">
    <property type="entry name" value="Tetratricopeptide repeat domain"/>
    <property type="match status" value="1"/>
</dbReference>
<comment type="caution">
    <text evidence="3">The sequence shown here is derived from an EMBL/GenBank/DDBJ whole genome shotgun (WGS) entry which is preliminary data.</text>
</comment>